<evidence type="ECO:0000313" key="1">
    <source>
        <dbReference type="EMBL" id="MFD2235552.1"/>
    </source>
</evidence>
<evidence type="ECO:0000313" key="2">
    <source>
        <dbReference type="Proteomes" id="UP001597296"/>
    </source>
</evidence>
<keyword evidence="2" id="KW-1185">Reference proteome</keyword>
<name>A0ABW5CFD6_9PROT</name>
<sequence>MTEPTRLVADLPDLKLEILHRPDPEAGLDHFYLHLALPPAVLASPFAAWAALGQATAQATAQAWLGLAQAAAQPWVAAWGALPPPRRPGQD</sequence>
<protein>
    <submittedName>
        <fullName evidence="1">Uncharacterized protein</fullName>
    </submittedName>
</protein>
<dbReference type="RefSeq" id="WP_377318839.1">
    <property type="nucleotide sequence ID" value="NZ_JBHUIY010000053.1"/>
</dbReference>
<comment type="caution">
    <text evidence="1">The sequence shown here is derived from an EMBL/GenBank/DDBJ whole genome shotgun (WGS) entry which is preliminary data.</text>
</comment>
<reference evidence="2" key="1">
    <citation type="journal article" date="2019" name="Int. J. Syst. Evol. Microbiol.">
        <title>The Global Catalogue of Microorganisms (GCM) 10K type strain sequencing project: providing services to taxonomists for standard genome sequencing and annotation.</title>
        <authorList>
            <consortium name="The Broad Institute Genomics Platform"/>
            <consortium name="The Broad Institute Genome Sequencing Center for Infectious Disease"/>
            <person name="Wu L."/>
            <person name="Ma J."/>
        </authorList>
    </citation>
    <scope>NUCLEOTIDE SEQUENCE [LARGE SCALE GENOMIC DNA]</scope>
    <source>
        <strain evidence="2">KCTC 15012</strain>
    </source>
</reference>
<accession>A0ABW5CFD6</accession>
<gene>
    <name evidence="1" type="ORF">ACFSNB_17255</name>
</gene>
<proteinExistence type="predicted"/>
<organism evidence="1 2">
    <name type="scientific">Phaeospirillum tilakii</name>
    <dbReference type="NCBI Taxonomy" id="741673"/>
    <lineage>
        <taxon>Bacteria</taxon>
        <taxon>Pseudomonadati</taxon>
        <taxon>Pseudomonadota</taxon>
        <taxon>Alphaproteobacteria</taxon>
        <taxon>Rhodospirillales</taxon>
        <taxon>Rhodospirillaceae</taxon>
        <taxon>Phaeospirillum</taxon>
    </lineage>
</organism>
<dbReference type="EMBL" id="JBHUIY010000053">
    <property type="protein sequence ID" value="MFD2235552.1"/>
    <property type="molecule type" value="Genomic_DNA"/>
</dbReference>
<dbReference type="Proteomes" id="UP001597296">
    <property type="component" value="Unassembled WGS sequence"/>
</dbReference>